<evidence type="ECO:0000256" key="2">
    <source>
        <dbReference type="ARBA" id="ARBA00005417"/>
    </source>
</evidence>
<accession>A0A1A8TKV3</accession>
<dbReference type="RefSeq" id="WP_067211404.1">
    <property type="nucleotide sequence ID" value="NZ_FLOC01000015.1"/>
</dbReference>
<keyword evidence="5" id="KW-0997">Cell inner membrane</keyword>
<evidence type="ECO:0000256" key="1">
    <source>
        <dbReference type="ARBA" id="ARBA00004417"/>
    </source>
</evidence>
<keyword evidence="12" id="KW-1185">Reference proteome</keyword>
<dbReference type="GO" id="GO:0005886">
    <property type="term" value="C:plasma membrane"/>
    <property type="evidence" value="ECO:0007669"/>
    <property type="project" value="UniProtKB-SubCell"/>
</dbReference>
<sequence>MTSAFLTVSDLSINSPEKALFEGISFQAQAGELIAIMGPSGIGKSMLTRAIAGFLPDTLSTQGSVAINGVEVNNIPMIQRQPDQRPAFIFQDALQALNPLVSVGGQLTLALTSSKTKPSKTQKQKIISLLEQLGFSAPEDTLNKLPSELSGGQRQRICIAIGLLSSANIMVADEPTSALDPITEREILKLIRQSVKNNQVAGLLITHDLHSALECDKLLLIDEGTMLAFGPPKEALAASTHQFCCSLRDLVA</sequence>
<dbReference type="PROSITE" id="PS50893">
    <property type="entry name" value="ABC_TRANSPORTER_2"/>
    <property type="match status" value="1"/>
</dbReference>
<name>A0A1A8TKV3_9GAMM</name>
<comment type="subcellular location">
    <subcellularLocation>
        <location evidence="1">Cell inner membrane</location>
        <topology evidence="1">Peripheral membrane protein</topology>
    </subcellularLocation>
</comment>
<dbReference type="GO" id="GO:0005524">
    <property type="term" value="F:ATP binding"/>
    <property type="evidence" value="ECO:0007669"/>
    <property type="project" value="UniProtKB-KW"/>
</dbReference>
<dbReference type="InterPro" id="IPR017871">
    <property type="entry name" value="ABC_transporter-like_CS"/>
</dbReference>
<dbReference type="InterPro" id="IPR003593">
    <property type="entry name" value="AAA+_ATPase"/>
</dbReference>
<evidence type="ECO:0000256" key="3">
    <source>
        <dbReference type="ARBA" id="ARBA00022448"/>
    </source>
</evidence>
<dbReference type="Gene3D" id="3.40.50.300">
    <property type="entry name" value="P-loop containing nucleotide triphosphate hydrolases"/>
    <property type="match status" value="1"/>
</dbReference>
<dbReference type="STRING" id="295068.MAQ5080_02561"/>
<evidence type="ECO:0000256" key="7">
    <source>
        <dbReference type="ARBA" id="ARBA00022840"/>
    </source>
</evidence>
<keyword evidence="8" id="KW-1278">Translocase</keyword>
<dbReference type="SMART" id="SM00382">
    <property type="entry name" value="AAA"/>
    <property type="match status" value="1"/>
</dbReference>
<evidence type="ECO:0000313" key="11">
    <source>
        <dbReference type="EMBL" id="SBS33366.1"/>
    </source>
</evidence>
<feature type="domain" description="ABC transporter" evidence="10">
    <location>
        <begin position="6"/>
        <end position="248"/>
    </location>
</feature>
<comment type="similarity">
    <text evidence="2">Belongs to the ABC transporter superfamily.</text>
</comment>
<dbReference type="SUPFAM" id="SSF52540">
    <property type="entry name" value="P-loop containing nucleoside triphosphate hydrolases"/>
    <property type="match status" value="1"/>
</dbReference>
<dbReference type="InterPro" id="IPR003439">
    <property type="entry name" value="ABC_transporter-like_ATP-bd"/>
</dbReference>
<keyword evidence="9" id="KW-0472">Membrane</keyword>
<dbReference type="Proteomes" id="UP000092627">
    <property type="component" value="Unassembled WGS sequence"/>
</dbReference>
<evidence type="ECO:0000259" key="10">
    <source>
        <dbReference type="PROSITE" id="PS50893"/>
    </source>
</evidence>
<protein>
    <submittedName>
        <fullName evidence="11">Oligopeptide transport ATP-binding protein OppD</fullName>
    </submittedName>
</protein>
<evidence type="ECO:0000256" key="5">
    <source>
        <dbReference type="ARBA" id="ARBA00022519"/>
    </source>
</evidence>
<dbReference type="InterPro" id="IPR027417">
    <property type="entry name" value="P-loop_NTPase"/>
</dbReference>
<dbReference type="PANTHER" id="PTHR43297">
    <property type="entry name" value="OLIGOPEPTIDE TRANSPORT ATP-BINDING PROTEIN APPD"/>
    <property type="match status" value="1"/>
</dbReference>
<keyword evidence="4" id="KW-1003">Cell membrane</keyword>
<dbReference type="EMBL" id="FLOC01000015">
    <property type="protein sequence ID" value="SBS33366.1"/>
    <property type="molecule type" value="Genomic_DNA"/>
</dbReference>
<dbReference type="InterPro" id="IPR050388">
    <property type="entry name" value="ABC_Ni/Peptide_Import"/>
</dbReference>
<keyword evidence="6" id="KW-0547">Nucleotide-binding</keyword>
<dbReference type="AlphaFoldDB" id="A0A1A8TKV3"/>
<evidence type="ECO:0000313" key="12">
    <source>
        <dbReference type="Proteomes" id="UP000092627"/>
    </source>
</evidence>
<evidence type="ECO:0000256" key="6">
    <source>
        <dbReference type="ARBA" id="ARBA00022741"/>
    </source>
</evidence>
<evidence type="ECO:0000256" key="4">
    <source>
        <dbReference type="ARBA" id="ARBA00022475"/>
    </source>
</evidence>
<keyword evidence="3" id="KW-0813">Transport</keyword>
<gene>
    <name evidence="11" type="primary">oppD</name>
    <name evidence="11" type="ORF">MAQ5080_02561</name>
</gene>
<keyword evidence="7 11" id="KW-0067">ATP-binding</keyword>
<evidence type="ECO:0000256" key="8">
    <source>
        <dbReference type="ARBA" id="ARBA00022967"/>
    </source>
</evidence>
<evidence type="ECO:0000256" key="9">
    <source>
        <dbReference type="ARBA" id="ARBA00023136"/>
    </source>
</evidence>
<organism evidence="11 12">
    <name type="scientific">Marinomonas aquimarina</name>
    <dbReference type="NCBI Taxonomy" id="295068"/>
    <lineage>
        <taxon>Bacteria</taxon>
        <taxon>Pseudomonadati</taxon>
        <taxon>Pseudomonadota</taxon>
        <taxon>Gammaproteobacteria</taxon>
        <taxon>Oceanospirillales</taxon>
        <taxon>Oceanospirillaceae</taxon>
        <taxon>Marinomonas</taxon>
    </lineage>
</organism>
<dbReference type="GO" id="GO:0016887">
    <property type="term" value="F:ATP hydrolysis activity"/>
    <property type="evidence" value="ECO:0007669"/>
    <property type="project" value="InterPro"/>
</dbReference>
<reference evidence="11 12" key="1">
    <citation type="submission" date="2016-06" db="EMBL/GenBank/DDBJ databases">
        <authorList>
            <person name="Kjaerup R.B."/>
            <person name="Dalgaard T.S."/>
            <person name="Juul-Madsen H.R."/>
        </authorList>
    </citation>
    <scope>NUCLEOTIDE SEQUENCE [LARGE SCALE GENOMIC DNA]</scope>
    <source>
        <strain evidence="11 12">CECT 5080</strain>
    </source>
</reference>
<dbReference type="OrthoDB" id="6520252at2"/>
<proteinExistence type="inferred from homology"/>
<dbReference type="PANTHER" id="PTHR43297:SF14">
    <property type="entry name" value="ATPASE AAA-TYPE CORE DOMAIN-CONTAINING PROTEIN"/>
    <property type="match status" value="1"/>
</dbReference>
<dbReference type="PROSITE" id="PS00211">
    <property type="entry name" value="ABC_TRANSPORTER_1"/>
    <property type="match status" value="1"/>
</dbReference>
<dbReference type="Pfam" id="PF00005">
    <property type="entry name" value="ABC_tran"/>
    <property type="match status" value="1"/>
</dbReference>